<sequence length="62" mass="6839">MSHFLASTNIVDLNLTAIGNPKYSQYSFINSQSASLHVTRTALFLNNNSPPYSALIVHCKQV</sequence>
<accession>A0A0F7L3M7</accession>
<proteinExistence type="predicted"/>
<organism evidence="1">
    <name type="scientific">uncultured marine virus</name>
    <dbReference type="NCBI Taxonomy" id="186617"/>
    <lineage>
        <taxon>Viruses</taxon>
        <taxon>environmental samples</taxon>
    </lineage>
</organism>
<reference evidence="1" key="2">
    <citation type="submission" date="2015-03" db="EMBL/GenBank/DDBJ databases">
        <authorList>
            <person name="Chow C.-E.T."/>
            <person name="Winget D.M."/>
            <person name="White R.A.III."/>
            <person name="Hallam S.J."/>
            <person name="Suttle C.A."/>
        </authorList>
    </citation>
    <scope>NUCLEOTIDE SEQUENCE</scope>
    <source>
        <strain evidence="1">Anoxic3_3</strain>
    </source>
</reference>
<protein>
    <submittedName>
        <fullName evidence="1">Uncharacterized protein</fullName>
    </submittedName>
</protein>
<dbReference type="EMBL" id="KR029578">
    <property type="protein sequence ID" value="AKH46067.1"/>
    <property type="molecule type" value="Genomic_DNA"/>
</dbReference>
<evidence type="ECO:0000313" key="1">
    <source>
        <dbReference type="EMBL" id="AKH46067.1"/>
    </source>
</evidence>
<name>A0A0F7L3M7_9VIRU</name>
<reference evidence="1" key="1">
    <citation type="journal article" date="2015" name="Front. Microbiol.">
        <title>Combining genomic sequencing methods to explore viral diversity and reveal potential virus-host interactions.</title>
        <authorList>
            <person name="Chow C.E."/>
            <person name="Winget D.M."/>
            <person name="White R.A.III."/>
            <person name="Hallam S.J."/>
            <person name="Suttle C.A."/>
        </authorList>
    </citation>
    <scope>NUCLEOTIDE SEQUENCE</scope>
    <source>
        <strain evidence="1">Anoxic3_3</strain>
    </source>
</reference>